<evidence type="ECO:0000259" key="4">
    <source>
        <dbReference type="PROSITE" id="PS51767"/>
    </source>
</evidence>
<evidence type="ECO:0000256" key="1">
    <source>
        <dbReference type="ARBA" id="ARBA00007447"/>
    </source>
</evidence>
<dbReference type="Gene3D" id="2.40.70.10">
    <property type="entry name" value="Acid Proteases"/>
    <property type="match status" value="2"/>
</dbReference>
<dbReference type="SUPFAM" id="SSF50630">
    <property type="entry name" value="Acid proteases"/>
    <property type="match status" value="1"/>
</dbReference>
<dbReference type="PROSITE" id="PS51767">
    <property type="entry name" value="PEPTIDASE_A1"/>
    <property type="match status" value="1"/>
</dbReference>
<dbReference type="GO" id="GO:0004190">
    <property type="term" value="F:aspartic-type endopeptidase activity"/>
    <property type="evidence" value="ECO:0007669"/>
    <property type="project" value="InterPro"/>
</dbReference>
<dbReference type="PANTHER" id="PTHR47967">
    <property type="entry name" value="OS07G0603500 PROTEIN-RELATED"/>
    <property type="match status" value="1"/>
</dbReference>
<name>A0AAW1JR79_SAPOF</name>
<keyword evidence="3" id="KW-0378">Hydrolase</keyword>
<accession>A0AAW1JR79</accession>
<evidence type="ECO:0000313" key="5">
    <source>
        <dbReference type="EMBL" id="KAK9706411.1"/>
    </source>
</evidence>
<evidence type="ECO:0000313" key="6">
    <source>
        <dbReference type="Proteomes" id="UP001443914"/>
    </source>
</evidence>
<dbReference type="Proteomes" id="UP001443914">
    <property type="component" value="Unassembled WGS sequence"/>
</dbReference>
<proteinExistence type="inferred from homology"/>
<organism evidence="5 6">
    <name type="scientific">Saponaria officinalis</name>
    <name type="common">Common soapwort</name>
    <name type="synonym">Lychnis saponaria</name>
    <dbReference type="NCBI Taxonomy" id="3572"/>
    <lineage>
        <taxon>Eukaryota</taxon>
        <taxon>Viridiplantae</taxon>
        <taxon>Streptophyta</taxon>
        <taxon>Embryophyta</taxon>
        <taxon>Tracheophyta</taxon>
        <taxon>Spermatophyta</taxon>
        <taxon>Magnoliopsida</taxon>
        <taxon>eudicotyledons</taxon>
        <taxon>Gunneridae</taxon>
        <taxon>Pentapetalae</taxon>
        <taxon>Caryophyllales</taxon>
        <taxon>Caryophyllaceae</taxon>
        <taxon>Caryophylleae</taxon>
        <taxon>Saponaria</taxon>
    </lineage>
</organism>
<keyword evidence="2" id="KW-0645">Protease</keyword>
<dbReference type="InterPro" id="IPR032861">
    <property type="entry name" value="TAXi_N"/>
</dbReference>
<dbReference type="PANTHER" id="PTHR47967:SF128">
    <property type="entry name" value="ASPARTIC PROTEINASE CDR1-LIKE"/>
    <property type="match status" value="1"/>
</dbReference>
<protein>
    <recommendedName>
        <fullName evidence="4">Peptidase A1 domain-containing protein</fullName>
    </recommendedName>
</protein>
<dbReference type="InterPro" id="IPR051708">
    <property type="entry name" value="Plant_Aspart_Prot_A1"/>
</dbReference>
<dbReference type="GO" id="GO:0006508">
    <property type="term" value="P:proteolysis"/>
    <property type="evidence" value="ECO:0007669"/>
    <property type="project" value="UniProtKB-KW"/>
</dbReference>
<dbReference type="InterPro" id="IPR001969">
    <property type="entry name" value="Aspartic_peptidase_AS"/>
</dbReference>
<comment type="similarity">
    <text evidence="1">Belongs to the peptidase A1 family.</text>
</comment>
<keyword evidence="6" id="KW-1185">Reference proteome</keyword>
<sequence>MFQLKFYIFFHLIAICCFPVTNEFIMKMIPIDSPDLKVIPQGYTSHERHQLFTNISLSRALRYRKNLSPNEIKTPMYRVASSLFVTRLQFGDREGHEGFYSPYLLLDTGTDLTWVQCEGCNPCFELSYGNFPYTESTSFSRVALNDPLCLPPSFDFEGSCGYSRPFGFKEASTHGILGREEFYFASEGGHGIAYSNLLLGCGLVNENFNFLLNNGHQNVIAGVQGLGSGEESIISQLNDDIKGRFSYCLTPLTRQSIAEPPTMYFGDNAQISGDATRQVQTISMSSHGLYHLYLSSISVEDYRLDIDPFIFELDETDFTKGFFIDSGSPYTMLAKSAYDPLKEEIIEFFRDEYGWNPDPTRGTFDLCYSVPDHEYDEHYFPTVTLHFLHLEYGEVNMVLGKDNMFQKMTEEYGGNEGFCFMVVKVDDPGPCIFGAFQQVNFKILHDIYNSALSFVPQNCLQNS</sequence>
<dbReference type="EMBL" id="JBDFQZ010000007">
    <property type="protein sequence ID" value="KAK9706411.1"/>
    <property type="molecule type" value="Genomic_DNA"/>
</dbReference>
<evidence type="ECO:0000256" key="2">
    <source>
        <dbReference type="ARBA" id="ARBA00022670"/>
    </source>
</evidence>
<feature type="domain" description="Peptidase A1" evidence="4">
    <location>
        <begin position="84"/>
        <end position="455"/>
    </location>
</feature>
<dbReference type="PROSITE" id="PS00141">
    <property type="entry name" value="ASP_PROTEASE"/>
    <property type="match status" value="1"/>
</dbReference>
<dbReference type="Pfam" id="PF14541">
    <property type="entry name" value="TAXi_C"/>
    <property type="match status" value="1"/>
</dbReference>
<dbReference type="InterPro" id="IPR033121">
    <property type="entry name" value="PEPTIDASE_A1"/>
</dbReference>
<dbReference type="InterPro" id="IPR021109">
    <property type="entry name" value="Peptidase_aspartic_dom_sf"/>
</dbReference>
<comment type="caution">
    <text evidence="5">The sequence shown here is derived from an EMBL/GenBank/DDBJ whole genome shotgun (WGS) entry which is preliminary data.</text>
</comment>
<reference evidence="5" key="1">
    <citation type="submission" date="2024-03" db="EMBL/GenBank/DDBJ databases">
        <title>WGS assembly of Saponaria officinalis var. Norfolk2.</title>
        <authorList>
            <person name="Jenkins J."/>
            <person name="Shu S."/>
            <person name="Grimwood J."/>
            <person name="Barry K."/>
            <person name="Goodstein D."/>
            <person name="Schmutz J."/>
            <person name="Leebens-Mack J."/>
            <person name="Osbourn A."/>
        </authorList>
    </citation>
    <scope>NUCLEOTIDE SEQUENCE [LARGE SCALE GENOMIC DNA]</scope>
    <source>
        <strain evidence="5">JIC</strain>
    </source>
</reference>
<dbReference type="AlphaFoldDB" id="A0AAW1JR79"/>
<gene>
    <name evidence="5" type="ORF">RND81_07G122400</name>
</gene>
<dbReference type="InterPro" id="IPR032799">
    <property type="entry name" value="TAXi_C"/>
</dbReference>
<dbReference type="GO" id="GO:0005576">
    <property type="term" value="C:extracellular region"/>
    <property type="evidence" value="ECO:0007669"/>
    <property type="project" value="TreeGrafter"/>
</dbReference>
<evidence type="ECO:0000256" key="3">
    <source>
        <dbReference type="ARBA" id="ARBA00022801"/>
    </source>
</evidence>
<dbReference type="Pfam" id="PF14543">
    <property type="entry name" value="TAXi_N"/>
    <property type="match status" value="1"/>
</dbReference>